<protein>
    <submittedName>
        <fullName evidence="2">Uncharacterized protein</fullName>
    </submittedName>
</protein>
<accession>A0AC34GFY6</accession>
<reference evidence="2" key="1">
    <citation type="submission" date="2022-11" db="UniProtKB">
        <authorList>
            <consortium name="WormBaseParasite"/>
        </authorList>
    </citation>
    <scope>IDENTIFICATION</scope>
</reference>
<evidence type="ECO:0000313" key="2">
    <source>
        <dbReference type="WBParaSite" id="ES5_v2.g28622.t1"/>
    </source>
</evidence>
<name>A0AC34GFY6_9BILA</name>
<proteinExistence type="predicted"/>
<dbReference type="WBParaSite" id="ES5_v2.g28622.t1">
    <property type="protein sequence ID" value="ES5_v2.g28622.t1"/>
    <property type="gene ID" value="ES5_v2.g28622"/>
</dbReference>
<organism evidence="1 2">
    <name type="scientific">Panagrolaimus sp. ES5</name>
    <dbReference type="NCBI Taxonomy" id="591445"/>
    <lineage>
        <taxon>Eukaryota</taxon>
        <taxon>Metazoa</taxon>
        <taxon>Ecdysozoa</taxon>
        <taxon>Nematoda</taxon>
        <taxon>Chromadorea</taxon>
        <taxon>Rhabditida</taxon>
        <taxon>Tylenchina</taxon>
        <taxon>Panagrolaimomorpha</taxon>
        <taxon>Panagrolaimoidea</taxon>
        <taxon>Panagrolaimidae</taxon>
        <taxon>Panagrolaimus</taxon>
    </lineage>
</organism>
<sequence length="209" mass="23981">MSMKSQLEHRASYSSVSKYEKAFLYEQYLEIIRWETFYNICHLLFVFWLPATVIAVSYISVLCILKSFSRQPADVFDEMTTRTSLFSMIFSTTKHTGVKLTEQNSNSSTYNEIEPEDVTSQSLPGIILKQNSVIPKRSCEDLKKMGSSLPERRSLMFFTPVQRYYQRSQSEQLKPIILNKNSVSSQAQSSRSNSKIGPLAMQTIALARQ</sequence>
<evidence type="ECO:0000313" key="1">
    <source>
        <dbReference type="Proteomes" id="UP000887579"/>
    </source>
</evidence>
<dbReference type="Proteomes" id="UP000887579">
    <property type="component" value="Unplaced"/>
</dbReference>